<feature type="region of interest" description="Disordered" evidence="1">
    <location>
        <begin position="195"/>
        <end position="228"/>
    </location>
</feature>
<dbReference type="RefSeq" id="WP_052037074.1">
    <property type="nucleotide sequence ID" value="NZ_JAEMUK010000014.1"/>
</dbReference>
<keyword evidence="2" id="KW-1133">Transmembrane helix</keyword>
<feature type="transmembrane region" description="Helical" evidence="2">
    <location>
        <begin position="33"/>
        <end position="53"/>
    </location>
</feature>
<dbReference type="AlphaFoldDB" id="A0A8I1GGG8"/>
<comment type="caution">
    <text evidence="4">The sequence shown here is derived from an EMBL/GenBank/DDBJ whole genome shotgun (WGS) entry which is preliminary data.</text>
</comment>
<gene>
    <name evidence="4" type="ORF">JDN41_07760</name>
</gene>
<dbReference type="InterPro" id="IPR054839">
    <property type="entry name" value="puhB_PGC"/>
</dbReference>
<evidence type="ECO:0000313" key="4">
    <source>
        <dbReference type="EMBL" id="MBJ7543451.1"/>
    </source>
</evidence>
<accession>A0A8I1GGG8</accession>
<sequence>MSEYDYEPVRGLPYRLPEDEKILWQGSPKWRSLAVHLCHVRTITLYFAVLIAWRLLVPVLDGKPVSDAFELAAFLALLNGIVVAMAVIWSLLLAKTTIYTITTRRVVLRYGIAFTKAVNVPLRLVKNVAMSRHANGCADIAFETSGKDRIAYLILWPHTRPWRVSPTQPMLRSVPEAEKVAEILKLALAPFADQSLDENENKETLAATDQQRAEKKESDIGQPAAEAA</sequence>
<keyword evidence="2" id="KW-0812">Transmembrane</keyword>
<dbReference type="EMBL" id="JAEMUK010000014">
    <property type="protein sequence ID" value="MBJ7543451.1"/>
    <property type="molecule type" value="Genomic_DNA"/>
</dbReference>
<reference evidence="4 5" key="1">
    <citation type="submission" date="2020-12" db="EMBL/GenBank/DDBJ databases">
        <title>Revised draft genomes of Rhodomicrobium vannielii ATCC 17100 and Rhodomicrobium udaipurense JA643.</title>
        <authorList>
            <person name="Conners E.M."/>
            <person name="Davenport E.J."/>
            <person name="Bose A."/>
        </authorList>
    </citation>
    <scope>NUCLEOTIDE SEQUENCE [LARGE SCALE GENOMIC DNA]</scope>
    <source>
        <strain evidence="4 5">JA643</strain>
    </source>
</reference>
<dbReference type="Pfam" id="PF03703">
    <property type="entry name" value="bPH_2"/>
    <property type="match status" value="1"/>
</dbReference>
<dbReference type="NCBIfam" id="NF040894">
    <property type="entry name" value="puhB_PGC"/>
    <property type="match status" value="1"/>
</dbReference>
<evidence type="ECO:0000256" key="2">
    <source>
        <dbReference type="SAM" id="Phobius"/>
    </source>
</evidence>
<evidence type="ECO:0000313" key="5">
    <source>
        <dbReference type="Proteomes" id="UP000623250"/>
    </source>
</evidence>
<name>A0A8I1GGG8_9HYPH</name>
<feature type="transmembrane region" description="Helical" evidence="2">
    <location>
        <begin position="73"/>
        <end position="94"/>
    </location>
</feature>
<organism evidence="4 5">
    <name type="scientific">Rhodomicrobium udaipurense</name>
    <dbReference type="NCBI Taxonomy" id="1202716"/>
    <lineage>
        <taxon>Bacteria</taxon>
        <taxon>Pseudomonadati</taxon>
        <taxon>Pseudomonadota</taxon>
        <taxon>Alphaproteobacteria</taxon>
        <taxon>Hyphomicrobiales</taxon>
        <taxon>Hyphomicrobiaceae</taxon>
        <taxon>Rhodomicrobium</taxon>
    </lineage>
</organism>
<proteinExistence type="predicted"/>
<dbReference type="Proteomes" id="UP000623250">
    <property type="component" value="Unassembled WGS sequence"/>
</dbReference>
<evidence type="ECO:0000259" key="3">
    <source>
        <dbReference type="Pfam" id="PF03703"/>
    </source>
</evidence>
<dbReference type="InterPro" id="IPR005182">
    <property type="entry name" value="YdbS-like_PH"/>
</dbReference>
<keyword evidence="5" id="KW-1185">Reference proteome</keyword>
<feature type="domain" description="YdbS-like PH" evidence="3">
    <location>
        <begin position="95"/>
        <end position="183"/>
    </location>
</feature>
<protein>
    <submittedName>
        <fullName evidence="4">PH domain-containing protein</fullName>
    </submittedName>
</protein>
<keyword evidence="2" id="KW-0472">Membrane</keyword>
<evidence type="ECO:0000256" key="1">
    <source>
        <dbReference type="SAM" id="MobiDB-lite"/>
    </source>
</evidence>